<evidence type="ECO:0000313" key="4">
    <source>
        <dbReference type="Proteomes" id="UP000596742"/>
    </source>
</evidence>
<gene>
    <name evidence="3" type="ORF">MGAL_10B076290</name>
</gene>
<reference evidence="3" key="1">
    <citation type="submission" date="2018-11" db="EMBL/GenBank/DDBJ databases">
        <authorList>
            <person name="Alioto T."/>
            <person name="Alioto T."/>
        </authorList>
    </citation>
    <scope>NUCLEOTIDE SEQUENCE</scope>
</reference>
<dbReference type="InterPro" id="IPR038683">
    <property type="entry name" value="IL17RA/B_FnIII-like_1_sf"/>
</dbReference>
<dbReference type="OrthoDB" id="6064608at2759"/>
<evidence type="ECO:0000313" key="3">
    <source>
        <dbReference type="EMBL" id="VDI49489.1"/>
    </source>
</evidence>
<accession>A0A8B6FFV6</accession>
<dbReference type="EMBL" id="UYJE01006832">
    <property type="protein sequence ID" value="VDI49489.1"/>
    <property type="molecule type" value="Genomic_DNA"/>
</dbReference>
<dbReference type="Proteomes" id="UP000596742">
    <property type="component" value="Unassembled WGS sequence"/>
</dbReference>
<dbReference type="GO" id="GO:0005886">
    <property type="term" value="C:plasma membrane"/>
    <property type="evidence" value="ECO:0007669"/>
    <property type="project" value="UniProtKB-SubCell"/>
</dbReference>
<keyword evidence="2" id="KW-1003">Cell membrane</keyword>
<dbReference type="AlphaFoldDB" id="A0A8B6FFV6"/>
<keyword evidence="2" id="KW-0472">Membrane</keyword>
<keyword evidence="4" id="KW-1185">Reference proteome</keyword>
<protein>
    <submittedName>
        <fullName evidence="3">Uncharacterized protein</fullName>
    </submittedName>
</protein>
<proteinExistence type="predicted"/>
<evidence type="ECO:0000256" key="1">
    <source>
        <dbReference type="ARBA" id="ARBA00004251"/>
    </source>
</evidence>
<organism evidence="3 4">
    <name type="scientific">Mytilus galloprovincialis</name>
    <name type="common">Mediterranean mussel</name>
    <dbReference type="NCBI Taxonomy" id="29158"/>
    <lineage>
        <taxon>Eukaryota</taxon>
        <taxon>Metazoa</taxon>
        <taxon>Spiralia</taxon>
        <taxon>Lophotrochozoa</taxon>
        <taxon>Mollusca</taxon>
        <taxon>Bivalvia</taxon>
        <taxon>Autobranchia</taxon>
        <taxon>Pteriomorphia</taxon>
        <taxon>Mytilida</taxon>
        <taxon>Mytiloidea</taxon>
        <taxon>Mytilidae</taxon>
        <taxon>Mytilinae</taxon>
        <taxon>Mytilus</taxon>
    </lineage>
</organism>
<dbReference type="Gene3D" id="2.60.40.2160">
    <property type="entry name" value="Interleukin-17 receptor A/B, fibronectin-III-like domain 1"/>
    <property type="match status" value="1"/>
</dbReference>
<comment type="caution">
    <text evidence="3">The sequence shown here is derived from an EMBL/GenBank/DDBJ whole genome shotgun (WGS) entry which is preliminary data.</text>
</comment>
<name>A0A8B6FFV6_MYTGA</name>
<evidence type="ECO:0000256" key="2">
    <source>
        <dbReference type="ARBA" id="ARBA00022475"/>
    </source>
</evidence>
<sequence length="183" mass="20718">MKINSSKVTTITNRTCPCAPTIHGKQWPGPPREIQAKVTQVKNETQAQFSWKPPYDASIHSLKGFLLRITTFEDVRGTFVAGSPWCFYLNFTNSSWTESPHAYESVFQFNCVKSQYPARVTLSVSSIPRPHKGWKVVKQSVDIKGTGISYFNILRFHFVQKVRTGNIGILCLEQSYPCLVSVK</sequence>
<comment type="subcellular location">
    <subcellularLocation>
        <location evidence="1">Cell membrane</location>
        <topology evidence="1">Single-pass type I membrane protein</topology>
    </subcellularLocation>
</comment>